<keyword evidence="2" id="KW-1185">Reference proteome</keyword>
<dbReference type="RefSeq" id="WP_243836481.1">
    <property type="nucleotide sequence ID" value="NZ_SORO01000001.1"/>
</dbReference>
<organism evidence="1 2">
    <name type="scientific">Leptospira meyeri</name>
    <dbReference type="NCBI Taxonomy" id="29508"/>
    <lineage>
        <taxon>Bacteria</taxon>
        <taxon>Pseudomonadati</taxon>
        <taxon>Spirochaetota</taxon>
        <taxon>Spirochaetia</taxon>
        <taxon>Leptospirales</taxon>
        <taxon>Leptospiraceae</taxon>
        <taxon>Leptospira</taxon>
    </lineage>
</organism>
<name>A0A4R8MW57_LEPME</name>
<evidence type="ECO:0000313" key="2">
    <source>
        <dbReference type="Proteomes" id="UP000294684"/>
    </source>
</evidence>
<sequence>MKQLRNLKWKFFILLSFTTTVLQLNNCKLDLNNPKDPMSKSFTETWLWEEYLRSLCNPNAKATLRLGTGTYKTYPYKLLKLKNGNFLVTAGVFEEVVWNGKTTGKNFSFTGTPGTDLNVIVFLVNGRTFQIEWLDYMGQLVSSSDKKESAPITELSNGDVVATAYIKSAEQGNPLSPKSNANSLFLVRYNASGSRVWSTYLDKTDNSIVENRFALVTDAMDNIHLFFNGRGISATPDTFGFGEFPTMEVASYASNTGVEEIGWGMISSQGQPIRQRYLPSYGRVFVLNAAYGPDHSILLFGAADDNYVGSTGHPLPSYYYQRPMVTKLSIADFSITNKTYLGSIGASFTIGVIYGIAPAQDGVYTTGINAGDFGTSFHSYQLYPTSTNFRNNIFSKFDWNGNLIWNQFLGSTTIDTLEIPTIIGYVSETNTIKSFGFSLEDGSHYTGFTIPTTGNGSNPYQRTTLNIAGDTGRYQSIHYETSFYNYPATTEPLQYTIAATEACGGRMVRLKNVLDLSTELGVLELTTRPMNEEP</sequence>
<comment type="caution">
    <text evidence="1">The sequence shown here is derived from an EMBL/GenBank/DDBJ whole genome shotgun (WGS) entry which is preliminary data.</text>
</comment>
<dbReference type="STRING" id="1193051.LEP1GSC017_1287"/>
<dbReference type="Proteomes" id="UP000294684">
    <property type="component" value="Unassembled WGS sequence"/>
</dbReference>
<reference evidence="1 2" key="1">
    <citation type="submission" date="2019-03" db="EMBL/GenBank/DDBJ databases">
        <title>Genomic Encyclopedia of Archaeal and Bacterial Type Strains, Phase II (KMG-II): from individual species to whole genera.</title>
        <authorList>
            <person name="Goeker M."/>
        </authorList>
    </citation>
    <scope>NUCLEOTIDE SEQUENCE [LARGE SCALE GENOMIC DNA]</scope>
    <source>
        <strain evidence="1 2">DSM 21537</strain>
    </source>
</reference>
<dbReference type="AlphaFoldDB" id="A0A4R8MW57"/>
<accession>A0A4R8MW57</accession>
<dbReference type="GeneID" id="79828000"/>
<dbReference type="EMBL" id="SORO01000001">
    <property type="protein sequence ID" value="TDY73683.1"/>
    <property type="molecule type" value="Genomic_DNA"/>
</dbReference>
<gene>
    <name evidence="1" type="ORF">CLV96_2719</name>
</gene>
<protein>
    <submittedName>
        <fullName evidence="1">Uncharacterized protein</fullName>
    </submittedName>
</protein>
<proteinExistence type="predicted"/>
<evidence type="ECO:0000313" key="1">
    <source>
        <dbReference type="EMBL" id="TDY73683.1"/>
    </source>
</evidence>